<accession>A0A382ZAN8</accession>
<organism evidence="5">
    <name type="scientific">marine metagenome</name>
    <dbReference type="NCBI Taxonomy" id="408172"/>
    <lineage>
        <taxon>unclassified sequences</taxon>
        <taxon>metagenomes</taxon>
        <taxon>ecological metagenomes</taxon>
    </lineage>
</organism>
<dbReference type="PRINTS" id="PR00377">
    <property type="entry name" value="IMPHPHTASES"/>
</dbReference>
<evidence type="ECO:0008006" key="6">
    <source>
        <dbReference type="Google" id="ProtNLM"/>
    </source>
</evidence>
<dbReference type="PANTHER" id="PTHR20854:SF4">
    <property type="entry name" value="INOSITOL-1-MONOPHOSPHATASE-RELATED"/>
    <property type="match status" value="1"/>
</dbReference>
<feature type="non-terminal residue" evidence="5">
    <location>
        <position position="120"/>
    </location>
</feature>
<evidence type="ECO:0000313" key="5">
    <source>
        <dbReference type="EMBL" id="SVD92155.1"/>
    </source>
</evidence>
<reference evidence="5" key="1">
    <citation type="submission" date="2018-05" db="EMBL/GenBank/DDBJ databases">
        <authorList>
            <person name="Lanie J.A."/>
            <person name="Ng W.-L."/>
            <person name="Kazmierczak K.M."/>
            <person name="Andrzejewski T.M."/>
            <person name="Davidsen T.M."/>
            <person name="Wayne K.J."/>
            <person name="Tettelin H."/>
            <person name="Glass J.I."/>
            <person name="Rusch D."/>
            <person name="Podicherti R."/>
            <person name="Tsui H.-C.T."/>
            <person name="Winkler M.E."/>
        </authorList>
    </citation>
    <scope>NUCLEOTIDE SEQUENCE</scope>
</reference>
<proteinExistence type="predicted"/>
<dbReference type="Pfam" id="PF00459">
    <property type="entry name" value="Inositol_P"/>
    <property type="match status" value="1"/>
</dbReference>
<evidence type="ECO:0000256" key="2">
    <source>
        <dbReference type="ARBA" id="ARBA00022723"/>
    </source>
</evidence>
<dbReference type="InterPro" id="IPR020583">
    <property type="entry name" value="Inositol_monoP_metal-BS"/>
</dbReference>
<keyword evidence="4" id="KW-0460">Magnesium</keyword>
<evidence type="ECO:0000256" key="4">
    <source>
        <dbReference type="ARBA" id="ARBA00022842"/>
    </source>
</evidence>
<dbReference type="PROSITE" id="PS00629">
    <property type="entry name" value="IMP_1"/>
    <property type="match status" value="1"/>
</dbReference>
<dbReference type="SUPFAM" id="SSF56655">
    <property type="entry name" value="Carbohydrate phosphatase"/>
    <property type="match status" value="1"/>
</dbReference>
<comment type="cofactor">
    <cofactor evidence="1">
        <name>Mg(2+)</name>
        <dbReference type="ChEBI" id="CHEBI:18420"/>
    </cofactor>
</comment>
<keyword evidence="3" id="KW-0378">Hydrolase</keyword>
<sequence>MQVSIKGPSDFVSSADKKVEENLINELSKARPDYSILSEEIGEIKNKNTECKWIIDPIDGTLNFLNGIPHFAISVALEKNNQIICGVVFDPIKNEMFLAEKDQGAYLNNQKITVSKRKKI</sequence>
<dbReference type="AlphaFoldDB" id="A0A382ZAN8"/>
<dbReference type="Gene3D" id="3.30.540.10">
    <property type="entry name" value="Fructose-1,6-Bisphosphatase, subunit A, domain 1"/>
    <property type="match status" value="1"/>
</dbReference>
<dbReference type="EMBL" id="UINC01182124">
    <property type="protein sequence ID" value="SVD92155.1"/>
    <property type="molecule type" value="Genomic_DNA"/>
</dbReference>
<dbReference type="FunFam" id="3.30.540.10:FF:000003">
    <property type="entry name" value="Inositol-1-monophosphatase"/>
    <property type="match status" value="1"/>
</dbReference>
<gene>
    <name evidence="5" type="ORF">METZ01_LOCUS445009</name>
</gene>
<keyword evidence="2" id="KW-0479">Metal-binding</keyword>
<dbReference type="GO" id="GO:0006020">
    <property type="term" value="P:inositol metabolic process"/>
    <property type="evidence" value="ECO:0007669"/>
    <property type="project" value="TreeGrafter"/>
</dbReference>
<evidence type="ECO:0000256" key="1">
    <source>
        <dbReference type="ARBA" id="ARBA00001946"/>
    </source>
</evidence>
<dbReference type="InterPro" id="IPR000760">
    <property type="entry name" value="Inositol_monophosphatase-like"/>
</dbReference>
<name>A0A382ZAN8_9ZZZZ</name>
<dbReference type="GO" id="GO:0007165">
    <property type="term" value="P:signal transduction"/>
    <property type="evidence" value="ECO:0007669"/>
    <property type="project" value="TreeGrafter"/>
</dbReference>
<dbReference type="GO" id="GO:0008934">
    <property type="term" value="F:inositol monophosphate 1-phosphatase activity"/>
    <property type="evidence" value="ECO:0007669"/>
    <property type="project" value="TreeGrafter"/>
</dbReference>
<dbReference type="PANTHER" id="PTHR20854">
    <property type="entry name" value="INOSITOL MONOPHOSPHATASE"/>
    <property type="match status" value="1"/>
</dbReference>
<evidence type="ECO:0000256" key="3">
    <source>
        <dbReference type="ARBA" id="ARBA00022801"/>
    </source>
</evidence>
<protein>
    <recommendedName>
        <fullName evidence="6">Inositol-1-monophosphatase</fullName>
    </recommendedName>
</protein>
<dbReference type="GO" id="GO:0046872">
    <property type="term" value="F:metal ion binding"/>
    <property type="evidence" value="ECO:0007669"/>
    <property type="project" value="UniProtKB-KW"/>
</dbReference>